<feature type="compositionally biased region" description="Polar residues" evidence="1">
    <location>
        <begin position="183"/>
        <end position="200"/>
    </location>
</feature>
<sequence>MDADAIVQKMSGYLEQAKHTSSQAPVGLDKSLETFGSDEVSRFFIAKGFWAWLAYFFTDEPTRQCLSTFSPTHISQVADQVSSRAKPNGSLIALVQHVFYRSSRASQRRRQLLQLGIHDLPLEAPDNSEPSALPSQSPIPPPSPAVPSPAVPNPPKRRRVDSRDDRCRQSNATRRDSSCYMASDTTLQRNDSNTISRSNNGQINTELDTFGDTSFLPFAINPGCDYAYPNASKLPFVFEAELGDMIIKQGSKASVLLSFGLGPNQCKIVIDIEAPSVVYVALKFFNVRIEEKGQQRTIVEPGGTRLVLLGNVRFEATEVNAWEKLLGNLLINGVRHSPQRLEEASRGAMRSKCLTIEVPPATDCPVRLILAVDANTAAEVRAQLWPRQHQYTPS</sequence>
<feature type="region of interest" description="Disordered" evidence="1">
    <location>
        <begin position="121"/>
        <end position="200"/>
    </location>
</feature>
<keyword evidence="3" id="KW-1185">Reference proteome</keyword>
<comment type="caution">
    <text evidence="2">The sequence shown here is derived from an EMBL/GenBank/DDBJ whole genome shotgun (WGS) entry which is preliminary data.</text>
</comment>
<name>A0AAE8SKM5_9HYPO</name>
<dbReference type="EMBL" id="ONZP01000306">
    <property type="protein sequence ID" value="SPJ80260.1"/>
    <property type="molecule type" value="Genomic_DNA"/>
</dbReference>
<feature type="compositionally biased region" description="Basic and acidic residues" evidence="1">
    <location>
        <begin position="161"/>
        <end position="177"/>
    </location>
</feature>
<evidence type="ECO:0000313" key="3">
    <source>
        <dbReference type="Proteomes" id="UP001187734"/>
    </source>
</evidence>
<evidence type="ECO:0000256" key="1">
    <source>
        <dbReference type="SAM" id="MobiDB-lite"/>
    </source>
</evidence>
<protein>
    <submittedName>
        <fullName evidence="2">Uncharacterized protein</fullName>
    </submittedName>
</protein>
<dbReference type="Proteomes" id="UP001187734">
    <property type="component" value="Unassembled WGS sequence"/>
</dbReference>
<evidence type="ECO:0000313" key="2">
    <source>
        <dbReference type="EMBL" id="SPJ80260.1"/>
    </source>
</evidence>
<gene>
    <name evidence="2" type="ORF">FTOL_08652</name>
</gene>
<proteinExistence type="predicted"/>
<reference evidence="2" key="1">
    <citation type="submission" date="2018-03" db="EMBL/GenBank/DDBJ databases">
        <authorList>
            <person name="Guldener U."/>
        </authorList>
    </citation>
    <scope>NUCLEOTIDE SEQUENCE</scope>
</reference>
<accession>A0AAE8SKM5</accession>
<organism evidence="2 3">
    <name type="scientific">Fusarium torulosum</name>
    <dbReference type="NCBI Taxonomy" id="33205"/>
    <lineage>
        <taxon>Eukaryota</taxon>
        <taxon>Fungi</taxon>
        <taxon>Dikarya</taxon>
        <taxon>Ascomycota</taxon>
        <taxon>Pezizomycotina</taxon>
        <taxon>Sordariomycetes</taxon>
        <taxon>Hypocreomycetidae</taxon>
        <taxon>Hypocreales</taxon>
        <taxon>Nectriaceae</taxon>
        <taxon>Fusarium</taxon>
    </lineage>
</organism>
<dbReference type="AlphaFoldDB" id="A0AAE8SKM5"/>
<feature type="compositionally biased region" description="Pro residues" evidence="1">
    <location>
        <begin position="137"/>
        <end position="154"/>
    </location>
</feature>